<evidence type="ECO:0000313" key="2">
    <source>
        <dbReference type="EMBL" id="KZF19233.1"/>
    </source>
</evidence>
<name>A0A164ZL65_XYLHT</name>
<keyword evidence="1" id="KW-0472">Membrane</keyword>
<gene>
    <name evidence="2" type="ORF">L228DRAFT_49175</name>
</gene>
<dbReference type="RefSeq" id="XP_018184788.1">
    <property type="nucleotide sequence ID" value="XM_018336634.1"/>
</dbReference>
<reference evidence="2 3" key="1">
    <citation type="journal article" date="2016" name="Fungal Biol.">
        <title>The genome of Xylona heveae provides a window into fungal endophytism.</title>
        <authorList>
            <person name="Gazis R."/>
            <person name="Kuo A."/>
            <person name="Riley R."/>
            <person name="LaButti K."/>
            <person name="Lipzen A."/>
            <person name="Lin J."/>
            <person name="Amirebrahimi M."/>
            <person name="Hesse C.N."/>
            <person name="Spatafora J.W."/>
            <person name="Henrissat B."/>
            <person name="Hainaut M."/>
            <person name="Grigoriev I.V."/>
            <person name="Hibbett D.S."/>
        </authorList>
    </citation>
    <scope>NUCLEOTIDE SEQUENCE [LARGE SCALE GENOMIC DNA]</scope>
    <source>
        <strain evidence="2 3">TC161</strain>
    </source>
</reference>
<proteinExistence type="predicted"/>
<keyword evidence="1" id="KW-1133">Transmembrane helix</keyword>
<evidence type="ECO:0000313" key="3">
    <source>
        <dbReference type="Proteomes" id="UP000076632"/>
    </source>
</evidence>
<dbReference type="EMBL" id="KV407467">
    <property type="protein sequence ID" value="KZF19233.1"/>
    <property type="molecule type" value="Genomic_DNA"/>
</dbReference>
<keyword evidence="3" id="KW-1185">Reference proteome</keyword>
<dbReference type="Proteomes" id="UP000076632">
    <property type="component" value="Unassembled WGS sequence"/>
</dbReference>
<accession>A0A164ZL65</accession>
<dbReference type="GeneID" id="28901771"/>
<dbReference type="AlphaFoldDB" id="A0A164ZL65"/>
<organism evidence="2 3">
    <name type="scientific">Xylona heveae (strain CBS 132557 / TC161)</name>
    <dbReference type="NCBI Taxonomy" id="1328760"/>
    <lineage>
        <taxon>Eukaryota</taxon>
        <taxon>Fungi</taxon>
        <taxon>Dikarya</taxon>
        <taxon>Ascomycota</taxon>
        <taxon>Pezizomycotina</taxon>
        <taxon>Xylonomycetes</taxon>
        <taxon>Xylonales</taxon>
        <taxon>Xylonaceae</taxon>
        <taxon>Xylona</taxon>
    </lineage>
</organism>
<sequence length="103" mass="12229">MLQDCLACWAKPTTVDSDRANAPFRSRPPALFYIFFNNFLFSFLDLLFLLDCWWGKCEEKSRVQWARNSRGSNLPFPQPDTVHMIRRYQVMYEEHKQCSKANS</sequence>
<keyword evidence="1" id="KW-0812">Transmembrane</keyword>
<feature type="transmembrane region" description="Helical" evidence="1">
    <location>
        <begin position="30"/>
        <end position="54"/>
    </location>
</feature>
<protein>
    <submittedName>
        <fullName evidence="2">Uncharacterized protein</fullName>
    </submittedName>
</protein>
<dbReference type="InParanoid" id="A0A164ZL65"/>
<evidence type="ECO:0000256" key="1">
    <source>
        <dbReference type="SAM" id="Phobius"/>
    </source>
</evidence>